<dbReference type="RefSeq" id="WP_188735609.1">
    <property type="nucleotide sequence ID" value="NZ_BMII01000001.1"/>
</dbReference>
<dbReference type="Pfam" id="PF00691">
    <property type="entry name" value="OmpA"/>
    <property type="match status" value="1"/>
</dbReference>
<keyword evidence="5" id="KW-0732">Signal</keyword>
<organism evidence="7 8">
    <name type="scientific">Shewanella inventionis</name>
    <dbReference type="NCBI Taxonomy" id="1738770"/>
    <lineage>
        <taxon>Bacteria</taxon>
        <taxon>Pseudomonadati</taxon>
        <taxon>Pseudomonadota</taxon>
        <taxon>Gammaproteobacteria</taxon>
        <taxon>Alteromonadales</taxon>
        <taxon>Shewanellaceae</taxon>
        <taxon>Shewanella</taxon>
    </lineage>
</organism>
<keyword evidence="3" id="KW-0998">Cell outer membrane</keyword>
<gene>
    <name evidence="7" type="ORF">GCM10011607_00040</name>
</gene>
<accession>A0ABQ1IKE1</accession>
<feature type="domain" description="OmpA-like" evidence="6">
    <location>
        <begin position="66"/>
        <end position="184"/>
    </location>
</feature>
<comment type="subcellular location">
    <subcellularLocation>
        <location evidence="1">Cell outer membrane</location>
    </subcellularLocation>
</comment>
<dbReference type="PROSITE" id="PS51123">
    <property type="entry name" value="OMPA_2"/>
    <property type="match status" value="1"/>
</dbReference>
<proteinExistence type="predicted"/>
<dbReference type="InterPro" id="IPR036737">
    <property type="entry name" value="OmpA-like_sf"/>
</dbReference>
<feature type="chain" id="PRO_5045157808" evidence="5">
    <location>
        <begin position="20"/>
        <end position="201"/>
    </location>
</feature>
<dbReference type="InterPro" id="IPR006664">
    <property type="entry name" value="OMP_bac"/>
</dbReference>
<evidence type="ECO:0000256" key="1">
    <source>
        <dbReference type="ARBA" id="ARBA00004442"/>
    </source>
</evidence>
<dbReference type="Proteomes" id="UP000617555">
    <property type="component" value="Unassembled WGS sequence"/>
</dbReference>
<sequence length="201" mass="22646">MKYLMILLAMLAATGCSMNDIVELEKPTEQKFDLTDMDKDGVITARENCAGTILGAEVDNYGCGQVNDINDRQDLKILFENNSDVIEPQYYDQIEKVAKIMRKHPETKAIIEGHTSLRGSYELNLALSQKRAKAVIDVLEKTFDISAQRMSAVGYSFDKPIDTSGTPEAEMRNRRVIATVTGEDTMSKMRWTIYTVDDMDE</sequence>
<keyword evidence="2 4" id="KW-0472">Membrane</keyword>
<dbReference type="InterPro" id="IPR006665">
    <property type="entry name" value="OmpA-like"/>
</dbReference>
<dbReference type="PANTHER" id="PTHR30329:SF21">
    <property type="entry name" value="LIPOPROTEIN YIAD-RELATED"/>
    <property type="match status" value="1"/>
</dbReference>
<dbReference type="InterPro" id="IPR050330">
    <property type="entry name" value="Bact_OuterMem_StrucFunc"/>
</dbReference>
<dbReference type="PRINTS" id="PR01021">
    <property type="entry name" value="OMPADOMAIN"/>
</dbReference>
<dbReference type="CDD" id="cd07185">
    <property type="entry name" value="OmpA_C-like"/>
    <property type="match status" value="1"/>
</dbReference>
<dbReference type="PANTHER" id="PTHR30329">
    <property type="entry name" value="STATOR ELEMENT OF FLAGELLAR MOTOR COMPLEX"/>
    <property type="match status" value="1"/>
</dbReference>
<reference evidence="8" key="1">
    <citation type="journal article" date="2019" name="Int. J. Syst. Evol. Microbiol.">
        <title>The Global Catalogue of Microorganisms (GCM) 10K type strain sequencing project: providing services to taxonomists for standard genome sequencing and annotation.</title>
        <authorList>
            <consortium name="The Broad Institute Genomics Platform"/>
            <consortium name="The Broad Institute Genome Sequencing Center for Infectious Disease"/>
            <person name="Wu L."/>
            <person name="Ma J."/>
        </authorList>
    </citation>
    <scope>NUCLEOTIDE SEQUENCE [LARGE SCALE GENOMIC DNA]</scope>
    <source>
        <strain evidence="8">CGMCC 1.15339</strain>
    </source>
</reference>
<feature type="signal peptide" evidence="5">
    <location>
        <begin position="1"/>
        <end position="19"/>
    </location>
</feature>
<evidence type="ECO:0000256" key="4">
    <source>
        <dbReference type="PROSITE-ProRule" id="PRU00473"/>
    </source>
</evidence>
<dbReference type="Gene3D" id="3.30.1330.60">
    <property type="entry name" value="OmpA-like domain"/>
    <property type="match status" value="1"/>
</dbReference>
<comment type="caution">
    <text evidence="7">The sequence shown here is derived from an EMBL/GenBank/DDBJ whole genome shotgun (WGS) entry which is preliminary data.</text>
</comment>
<protein>
    <submittedName>
        <fullName evidence="7">Membrane protein</fullName>
    </submittedName>
</protein>
<dbReference type="SUPFAM" id="SSF103088">
    <property type="entry name" value="OmpA-like"/>
    <property type="match status" value="1"/>
</dbReference>
<evidence type="ECO:0000259" key="6">
    <source>
        <dbReference type="PROSITE" id="PS51123"/>
    </source>
</evidence>
<evidence type="ECO:0000256" key="5">
    <source>
        <dbReference type="SAM" id="SignalP"/>
    </source>
</evidence>
<evidence type="ECO:0000313" key="7">
    <source>
        <dbReference type="EMBL" id="GGB44032.1"/>
    </source>
</evidence>
<evidence type="ECO:0000256" key="2">
    <source>
        <dbReference type="ARBA" id="ARBA00023136"/>
    </source>
</evidence>
<keyword evidence="8" id="KW-1185">Reference proteome</keyword>
<name>A0ABQ1IKE1_9GAMM</name>
<evidence type="ECO:0000313" key="8">
    <source>
        <dbReference type="Proteomes" id="UP000617555"/>
    </source>
</evidence>
<dbReference type="PROSITE" id="PS51257">
    <property type="entry name" value="PROKAR_LIPOPROTEIN"/>
    <property type="match status" value="1"/>
</dbReference>
<dbReference type="EMBL" id="BMII01000001">
    <property type="protein sequence ID" value="GGB44032.1"/>
    <property type="molecule type" value="Genomic_DNA"/>
</dbReference>
<evidence type="ECO:0000256" key="3">
    <source>
        <dbReference type="ARBA" id="ARBA00023237"/>
    </source>
</evidence>